<feature type="compositionally biased region" description="Basic residues" evidence="1">
    <location>
        <begin position="1"/>
        <end position="12"/>
    </location>
</feature>
<reference evidence="2 3" key="1">
    <citation type="journal article" date="2014" name="BMC Genomics">
        <title>Comparative genome sequencing reveals chemotype-specific gene clusters in the toxigenic black mold Stachybotrys.</title>
        <authorList>
            <person name="Semeiks J."/>
            <person name="Borek D."/>
            <person name="Otwinowski Z."/>
            <person name="Grishin N.V."/>
        </authorList>
    </citation>
    <scope>NUCLEOTIDE SEQUENCE [LARGE SCALE GENOMIC DNA]</scope>
    <source>
        <strain evidence="3">CBS 109288 / IBT 7711</strain>
    </source>
</reference>
<keyword evidence="3" id="KW-1185">Reference proteome</keyword>
<evidence type="ECO:0000256" key="1">
    <source>
        <dbReference type="SAM" id="MobiDB-lite"/>
    </source>
</evidence>
<feature type="region of interest" description="Disordered" evidence="1">
    <location>
        <begin position="1"/>
        <end position="23"/>
    </location>
</feature>
<dbReference type="AlphaFoldDB" id="A0A084AF15"/>
<dbReference type="HOGENOM" id="CLU_1305573_0_0_1"/>
<proteinExistence type="predicted"/>
<protein>
    <submittedName>
        <fullName evidence="2">Uncharacterized protein</fullName>
    </submittedName>
</protein>
<organism evidence="2 3">
    <name type="scientific">Stachybotrys chartarum (strain CBS 109288 / IBT 7711)</name>
    <name type="common">Toxic black mold</name>
    <name type="synonym">Stilbospora chartarum</name>
    <dbReference type="NCBI Taxonomy" id="1280523"/>
    <lineage>
        <taxon>Eukaryota</taxon>
        <taxon>Fungi</taxon>
        <taxon>Dikarya</taxon>
        <taxon>Ascomycota</taxon>
        <taxon>Pezizomycotina</taxon>
        <taxon>Sordariomycetes</taxon>
        <taxon>Hypocreomycetidae</taxon>
        <taxon>Hypocreales</taxon>
        <taxon>Stachybotryaceae</taxon>
        <taxon>Stachybotrys</taxon>
    </lineage>
</organism>
<name>A0A084AF15_STACB</name>
<evidence type="ECO:0000313" key="2">
    <source>
        <dbReference type="EMBL" id="KEY63894.1"/>
    </source>
</evidence>
<dbReference type="EMBL" id="KL649636">
    <property type="protein sequence ID" value="KEY63894.1"/>
    <property type="molecule type" value="Genomic_DNA"/>
</dbReference>
<gene>
    <name evidence="2" type="ORF">S7711_11566</name>
</gene>
<feature type="region of interest" description="Disordered" evidence="1">
    <location>
        <begin position="56"/>
        <end position="84"/>
    </location>
</feature>
<dbReference type="Proteomes" id="UP000028045">
    <property type="component" value="Unassembled WGS sequence"/>
</dbReference>
<sequence>MKRAPSTSKKRTGNVSTLTGTRSELEKLERARLGLNNENDRLRNALDLQLAAADSTRPLTNPNEQNIRSHPTAREGVSSFTTSPSLSGSYDNDFLAHAGQQIITDYKCFKSNHRERPKTQGCVTLHQLQHIIKETAPDQAHQKRISTWAWEMKQLRQSGKKGFCDGLLERATPLPSLWHSALSPLRTEEGSPPTQPLAYFTRLQTQNTTRA</sequence>
<evidence type="ECO:0000313" key="3">
    <source>
        <dbReference type="Proteomes" id="UP000028045"/>
    </source>
</evidence>
<accession>A0A084AF15</accession>
<feature type="compositionally biased region" description="Polar residues" evidence="1">
    <location>
        <begin position="57"/>
        <end position="69"/>
    </location>
</feature>
<feature type="compositionally biased region" description="Polar residues" evidence="1">
    <location>
        <begin position="13"/>
        <end position="22"/>
    </location>
</feature>